<dbReference type="EMBL" id="CAJVPW010004739">
    <property type="protein sequence ID" value="CAG8544753.1"/>
    <property type="molecule type" value="Genomic_DNA"/>
</dbReference>
<evidence type="ECO:0000313" key="1">
    <source>
        <dbReference type="EMBL" id="CAG8544753.1"/>
    </source>
</evidence>
<feature type="non-terminal residue" evidence="1">
    <location>
        <position position="1"/>
    </location>
</feature>
<accession>A0ACA9LT00</accession>
<keyword evidence="2" id="KW-1185">Reference proteome</keyword>
<comment type="caution">
    <text evidence="1">The sequence shown here is derived from an EMBL/GenBank/DDBJ whole genome shotgun (WGS) entry which is preliminary data.</text>
</comment>
<organism evidence="1 2">
    <name type="scientific">Cetraspora pellucida</name>
    <dbReference type="NCBI Taxonomy" id="1433469"/>
    <lineage>
        <taxon>Eukaryota</taxon>
        <taxon>Fungi</taxon>
        <taxon>Fungi incertae sedis</taxon>
        <taxon>Mucoromycota</taxon>
        <taxon>Glomeromycotina</taxon>
        <taxon>Glomeromycetes</taxon>
        <taxon>Diversisporales</taxon>
        <taxon>Gigasporaceae</taxon>
        <taxon>Cetraspora</taxon>
    </lineage>
</organism>
<name>A0ACA9LT00_9GLOM</name>
<evidence type="ECO:0000313" key="2">
    <source>
        <dbReference type="Proteomes" id="UP000789366"/>
    </source>
</evidence>
<sequence>QPQQPIINLNNSMHNLANQIAALVQQMQLTPLLQINFPEEGCKVVVKEVGSESENGSSNNDYEYEELEKQLFAYSEYEVRREVLID</sequence>
<proteinExistence type="predicted"/>
<protein>
    <submittedName>
        <fullName evidence="1">16535_t:CDS:1</fullName>
    </submittedName>
</protein>
<dbReference type="Proteomes" id="UP000789366">
    <property type="component" value="Unassembled WGS sequence"/>
</dbReference>
<gene>
    <name evidence="1" type="ORF">SPELUC_LOCUS4956</name>
</gene>
<reference evidence="1" key="1">
    <citation type="submission" date="2021-06" db="EMBL/GenBank/DDBJ databases">
        <authorList>
            <person name="Kallberg Y."/>
            <person name="Tangrot J."/>
            <person name="Rosling A."/>
        </authorList>
    </citation>
    <scope>NUCLEOTIDE SEQUENCE</scope>
    <source>
        <strain evidence="1">28 12/20/2015</strain>
    </source>
</reference>